<evidence type="ECO:0000313" key="2">
    <source>
        <dbReference type="Proteomes" id="UP001141259"/>
    </source>
</evidence>
<dbReference type="RefSeq" id="WP_259630075.1">
    <property type="nucleotide sequence ID" value="NZ_JANYMP010000050.1"/>
</dbReference>
<reference evidence="1" key="1">
    <citation type="submission" date="2022-08" db="EMBL/GenBank/DDBJ databases">
        <authorList>
            <person name="Tistechok S."/>
            <person name="Samborskyy M."/>
            <person name="Roman I."/>
        </authorList>
    </citation>
    <scope>NUCLEOTIDE SEQUENCE</scope>
    <source>
        <strain evidence="1">DSM 103496</strain>
    </source>
</reference>
<dbReference type="InterPro" id="IPR029058">
    <property type="entry name" value="AB_hydrolase_fold"/>
</dbReference>
<keyword evidence="1" id="KW-0378">Hydrolase</keyword>
<name>A0A9X2VZH6_9PSEU</name>
<organism evidence="1 2">
    <name type="scientific">Umezawaea endophytica</name>
    <dbReference type="NCBI Taxonomy" id="1654476"/>
    <lineage>
        <taxon>Bacteria</taxon>
        <taxon>Bacillati</taxon>
        <taxon>Actinomycetota</taxon>
        <taxon>Actinomycetes</taxon>
        <taxon>Pseudonocardiales</taxon>
        <taxon>Pseudonocardiaceae</taxon>
        <taxon>Umezawaea</taxon>
    </lineage>
</organism>
<gene>
    <name evidence="1" type="ORF">NZH93_48035</name>
</gene>
<dbReference type="AlphaFoldDB" id="A0A9X2VZH6"/>
<protein>
    <submittedName>
        <fullName evidence="1">Alpha/beta hydrolase</fullName>
    </submittedName>
</protein>
<sequence>MRLRRKEPVVVRRPFGVDTVTSADGTTIGFRRYGTGPGLVLIHGGMNAAQDVADLASLLADDFTVYVPDRRGRGMSVVG</sequence>
<evidence type="ECO:0000313" key="1">
    <source>
        <dbReference type="EMBL" id="MCS7484628.1"/>
    </source>
</evidence>
<dbReference type="Gene3D" id="3.40.50.1820">
    <property type="entry name" value="alpha/beta hydrolase"/>
    <property type="match status" value="1"/>
</dbReference>
<dbReference type="EMBL" id="JANYMP010000050">
    <property type="protein sequence ID" value="MCS7484628.1"/>
    <property type="molecule type" value="Genomic_DNA"/>
</dbReference>
<dbReference type="GO" id="GO:0016787">
    <property type="term" value="F:hydrolase activity"/>
    <property type="evidence" value="ECO:0007669"/>
    <property type="project" value="UniProtKB-KW"/>
</dbReference>
<accession>A0A9X2VZH6</accession>
<comment type="caution">
    <text evidence="1">The sequence shown here is derived from an EMBL/GenBank/DDBJ whole genome shotgun (WGS) entry which is preliminary data.</text>
</comment>
<proteinExistence type="predicted"/>
<keyword evidence="2" id="KW-1185">Reference proteome</keyword>
<dbReference type="SUPFAM" id="SSF53474">
    <property type="entry name" value="alpha/beta-Hydrolases"/>
    <property type="match status" value="1"/>
</dbReference>
<dbReference type="Proteomes" id="UP001141259">
    <property type="component" value="Unassembled WGS sequence"/>
</dbReference>